<evidence type="ECO:0000256" key="5">
    <source>
        <dbReference type="PIRNR" id="PIRNR005673"/>
    </source>
</evidence>
<dbReference type="Pfam" id="PF01749">
    <property type="entry name" value="IBB"/>
    <property type="match status" value="1"/>
</dbReference>
<dbReference type="FunFam" id="1.25.10.10:FF:000009">
    <property type="entry name" value="Importin subunit alpha"/>
    <property type="match status" value="1"/>
</dbReference>
<dbReference type="STRING" id="6669.E9HIR3"/>
<proteinExistence type="inferred from homology"/>
<dbReference type="InterPro" id="IPR000225">
    <property type="entry name" value="Armadillo"/>
</dbReference>
<dbReference type="Gene3D" id="1.25.10.10">
    <property type="entry name" value="Leucine-rich Repeat Variant"/>
    <property type="match status" value="1"/>
</dbReference>
<evidence type="ECO:0000259" key="7">
    <source>
        <dbReference type="PROSITE" id="PS51214"/>
    </source>
</evidence>
<feature type="repeat" description="ARM" evidence="6">
    <location>
        <begin position="132"/>
        <end position="160"/>
    </location>
</feature>
<dbReference type="eggNOG" id="KOG0166">
    <property type="taxonomic scope" value="Eukaryota"/>
</dbReference>
<keyword evidence="2 5" id="KW-0813">Transport</keyword>
<dbReference type="GO" id="GO:0061608">
    <property type="term" value="F:nuclear import signal receptor activity"/>
    <property type="evidence" value="ECO:0000318"/>
    <property type="project" value="GO_Central"/>
</dbReference>
<dbReference type="PROSITE" id="PS51214">
    <property type="entry name" value="IBB"/>
    <property type="match status" value="1"/>
</dbReference>
<dbReference type="SMART" id="SM00185">
    <property type="entry name" value="ARM"/>
    <property type="match status" value="8"/>
</dbReference>
<evidence type="ECO:0000313" key="9">
    <source>
        <dbReference type="Proteomes" id="UP000000305"/>
    </source>
</evidence>
<dbReference type="InterPro" id="IPR016024">
    <property type="entry name" value="ARM-type_fold"/>
</dbReference>
<dbReference type="GO" id="GO:0005737">
    <property type="term" value="C:cytoplasm"/>
    <property type="evidence" value="ECO:0007669"/>
    <property type="project" value="InterPro"/>
</dbReference>
<dbReference type="InterPro" id="IPR024931">
    <property type="entry name" value="Importin_alpha"/>
</dbReference>
<dbReference type="InterPro" id="IPR036975">
    <property type="entry name" value="Importin-a_IBB_sf"/>
</dbReference>
<sequence length="474" mass="51426">MRRTEVNVELRKSKKEDHLPKRRNLEIDDEPLSPLETTNLVAAANMSIEDIVNGINSGDENMELTATHAARQILSRERNPPIDLLVDANIVPKLVEFLSRVNNSDLQFESVWALTNIASGTSDQTKVVVSAGAVAGLISLLGSSHPDLAEEALWALGNIAGDGPELRDHVIKLGIIKPLITLIKPDASVPFLRNVAWTLSNLCRYKIPPPSVHAVRQFLPTLAQLIHNNDDRDILADTCWALSYLTDGPNVRIQEVVNAGVVPRLVALLDSDEMAVITPTLRAIGNIVSGSDIQTDSVLAAGACPLLAKLLVHSKMKIVKEAAWTVSNIAAGNAIQIQALFTNNVVRPLVDVLSNGDFECQKEAAWAITNITSGGSVEQIVLLRQLGVIIPLCALLEAKEDKTISVVLDSLANILAASEKMGELEKVSLYVEDCGGLDRIEDLQSHGNNEIYHKALAILEQYFSNDRDADSELA</sequence>
<dbReference type="InterPro" id="IPR002652">
    <property type="entry name" value="Importin-a_IBB"/>
</dbReference>
<reference evidence="8 9" key="1">
    <citation type="journal article" date="2011" name="Science">
        <title>The ecoresponsive genome of Daphnia pulex.</title>
        <authorList>
            <person name="Colbourne J.K."/>
            <person name="Pfrender M.E."/>
            <person name="Gilbert D."/>
            <person name="Thomas W.K."/>
            <person name="Tucker A."/>
            <person name="Oakley T.H."/>
            <person name="Tokishita S."/>
            <person name="Aerts A."/>
            <person name="Arnold G.J."/>
            <person name="Basu M.K."/>
            <person name="Bauer D.J."/>
            <person name="Caceres C.E."/>
            <person name="Carmel L."/>
            <person name="Casola C."/>
            <person name="Choi J.H."/>
            <person name="Detter J.C."/>
            <person name="Dong Q."/>
            <person name="Dusheyko S."/>
            <person name="Eads B.D."/>
            <person name="Frohlich T."/>
            <person name="Geiler-Samerotte K.A."/>
            <person name="Gerlach D."/>
            <person name="Hatcher P."/>
            <person name="Jogdeo S."/>
            <person name="Krijgsveld J."/>
            <person name="Kriventseva E.V."/>
            <person name="Kultz D."/>
            <person name="Laforsch C."/>
            <person name="Lindquist E."/>
            <person name="Lopez J."/>
            <person name="Manak J.R."/>
            <person name="Muller J."/>
            <person name="Pangilinan J."/>
            <person name="Patwardhan R.P."/>
            <person name="Pitluck S."/>
            <person name="Pritham E.J."/>
            <person name="Rechtsteiner A."/>
            <person name="Rho M."/>
            <person name="Rogozin I.B."/>
            <person name="Sakarya O."/>
            <person name="Salamov A."/>
            <person name="Schaack S."/>
            <person name="Shapiro H."/>
            <person name="Shiga Y."/>
            <person name="Skalitzky C."/>
            <person name="Smith Z."/>
            <person name="Souvorov A."/>
            <person name="Sung W."/>
            <person name="Tang Z."/>
            <person name="Tsuchiya D."/>
            <person name="Tu H."/>
            <person name="Vos H."/>
            <person name="Wang M."/>
            <person name="Wolf Y.I."/>
            <person name="Yamagata H."/>
            <person name="Yamada T."/>
            <person name="Ye Y."/>
            <person name="Shaw J.R."/>
            <person name="Andrews J."/>
            <person name="Crease T.J."/>
            <person name="Tang H."/>
            <person name="Lucas S.M."/>
            <person name="Robertson H.M."/>
            <person name="Bork P."/>
            <person name="Koonin E.V."/>
            <person name="Zdobnov E.M."/>
            <person name="Grigoriev I.V."/>
            <person name="Lynch M."/>
            <person name="Boore J.L."/>
        </authorList>
    </citation>
    <scope>NUCLEOTIDE SEQUENCE [LARGE SCALE GENOMIC DNA]</scope>
</reference>
<dbReference type="GO" id="GO:0005634">
    <property type="term" value="C:nucleus"/>
    <property type="evidence" value="ECO:0000318"/>
    <property type="project" value="GO_Central"/>
</dbReference>
<dbReference type="InParanoid" id="E9HIR3"/>
<feature type="repeat" description="ARM" evidence="6">
    <location>
        <begin position="89"/>
        <end position="132"/>
    </location>
</feature>
<evidence type="ECO:0000313" key="8">
    <source>
        <dbReference type="EMBL" id="EFX68369.1"/>
    </source>
</evidence>
<dbReference type="HOGENOM" id="CLU_018084_6_1_1"/>
<feature type="domain" description="IBB" evidence="7">
    <location>
        <begin position="1"/>
        <end position="32"/>
    </location>
</feature>
<dbReference type="EMBL" id="GL732657">
    <property type="protein sequence ID" value="EFX68369.1"/>
    <property type="molecule type" value="Genomic_DNA"/>
</dbReference>
<dbReference type="Pfam" id="PF16186">
    <property type="entry name" value="Arm_3"/>
    <property type="match status" value="1"/>
</dbReference>
<dbReference type="Pfam" id="PF00514">
    <property type="entry name" value="Arm"/>
    <property type="match status" value="7"/>
</dbReference>
<dbReference type="InterPro" id="IPR032413">
    <property type="entry name" value="Arm_3"/>
</dbReference>
<evidence type="ECO:0000256" key="2">
    <source>
        <dbReference type="ARBA" id="ARBA00022448"/>
    </source>
</evidence>
<dbReference type="AlphaFoldDB" id="E9HIR3"/>
<dbReference type="SUPFAM" id="SSF48371">
    <property type="entry name" value="ARM repeat"/>
    <property type="match status" value="1"/>
</dbReference>
<keyword evidence="3" id="KW-0677">Repeat</keyword>
<dbReference type="InterPro" id="IPR011989">
    <property type="entry name" value="ARM-like"/>
</dbReference>
<dbReference type="PANTHER" id="PTHR23316">
    <property type="entry name" value="IMPORTIN ALPHA"/>
    <property type="match status" value="1"/>
</dbReference>
<dbReference type="OrthoDB" id="29145at2759"/>
<organism evidence="8 9">
    <name type="scientific">Daphnia pulex</name>
    <name type="common">Water flea</name>
    <dbReference type="NCBI Taxonomy" id="6669"/>
    <lineage>
        <taxon>Eukaryota</taxon>
        <taxon>Metazoa</taxon>
        <taxon>Ecdysozoa</taxon>
        <taxon>Arthropoda</taxon>
        <taxon>Crustacea</taxon>
        <taxon>Branchiopoda</taxon>
        <taxon>Diplostraca</taxon>
        <taxon>Cladocera</taxon>
        <taxon>Anomopoda</taxon>
        <taxon>Daphniidae</taxon>
        <taxon>Daphnia</taxon>
    </lineage>
</organism>
<dbReference type="PROSITE" id="PS50176">
    <property type="entry name" value="ARM_REPEAT"/>
    <property type="match status" value="3"/>
</dbReference>
<evidence type="ECO:0000256" key="1">
    <source>
        <dbReference type="ARBA" id="ARBA00010394"/>
    </source>
</evidence>
<feature type="repeat" description="ARM" evidence="6">
    <location>
        <begin position="260"/>
        <end position="302"/>
    </location>
</feature>
<name>E9HIR3_DAPPU</name>
<dbReference type="OMA" id="EDVNPEC"/>
<keyword evidence="9" id="KW-1185">Reference proteome</keyword>
<dbReference type="Proteomes" id="UP000000305">
    <property type="component" value="Unassembled WGS sequence"/>
</dbReference>
<evidence type="ECO:0000256" key="6">
    <source>
        <dbReference type="PROSITE-ProRule" id="PRU00259"/>
    </source>
</evidence>
<protein>
    <recommendedName>
        <fullName evidence="5">Importin subunit alpha</fullName>
    </recommendedName>
</protein>
<dbReference type="Gene3D" id="1.20.5.690">
    <property type="entry name" value="Importin-alpha, importin-beta-binding domain"/>
    <property type="match status" value="1"/>
</dbReference>
<evidence type="ECO:0000256" key="3">
    <source>
        <dbReference type="ARBA" id="ARBA00022737"/>
    </source>
</evidence>
<dbReference type="KEGG" id="dpx:DAPPUDRAFT_301478"/>
<dbReference type="PIRSF" id="PIRSF005673">
    <property type="entry name" value="Importin_alpha"/>
    <property type="match status" value="1"/>
</dbReference>
<dbReference type="PhylomeDB" id="E9HIR3"/>
<accession>E9HIR3</accession>
<keyword evidence="4 5" id="KW-0653">Protein transport</keyword>
<gene>
    <name evidence="8" type="ORF">DAPPUDRAFT_301478</name>
</gene>
<evidence type="ECO:0000256" key="4">
    <source>
        <dbReference type="ARBA" id="ARBA00022927"/>
    </source>
</evidence>
<dbReference type="GO" id="GO:0006607">
    <property type="term" value="P:NLS-bearing protein import into nucleus"/>
    <property type="evidence" value="ECO:0000318"/>
    <property type="project" value="GO_Central"/>
</dbReference>
<dbReference type="GO" id="GO:0008139">
    <property type="term" value="F:nuclear localization sequence binding"/>
    <property type="evidence" value="ECO:0000318"/>
    <property type="project" value="GO_Central"/>
</dbReference>
<comment type="similarity">
    <text evidence="1 5">Belongs to the importin alpha family.</text>
</comment>